<accession>A0AAP9VZ20</accession>
<dbReference type="EMBL" id="CP061079">
    <property type="protein sequence ID" value="QNR50026.1"/>
    <property type="molecule type" value="Genomic_DNA"/>
</dbReference>
<reference evidence="2 3" key="1">
    <citation type="submission" date="2020-09" db="EMBL/GenBank/DDBJ databases">
        <title>The Genome Sequence of Pseudomonas chlororaphis strain Qlu-1 - A phenazine-derivative-producing strain.</title>
        <authorList>
            <person name="Li L."/>
            <person name="Liu K."/>
        </authorList>
    </citation>
    <scope>NUCLEOTIDE SEQUENCE [LARGE SCALE GENOMIC DNA]</scope>
    <source>
        <strain evidence="3">qlu-1</strain>
    </source>
</reference>
<dbReference type="Proteomes" id="UP000516316">
    <property type="component" value="Chromosome"/>
</dbReference>
<keyword evidence="1" id="KW-1133">Transmembrane helix</keyword>
<name>A0AAP9VZ20_9PSED</name>
<dbReference type="AlphaFoldDB" id="A0AAP9VZ20"/>
<evidence type="ECO:0000313" key="2">
    <source>
        <dbReference type="EMBL" id="QNR50026.1"/>
    </source>
</evidence>
<evidence type="ECO:0000313" key="3">
    <source>
        <dbReference type="Proteomes" id="UP000516316"/>
    </source>
</evidence>
<organism evidence="2 3">
    <name type="scientific">Pseudomonas chlororaphis</name>
    <dbReference type="NCBI Taxonomy" id="587753"/>
    <lineage>
        <taxon>Bacteria</taxon>
        <taxon>Pseudomonadati</taxon>
        <taxon>Pseudomonadota</taxon>
        <taxon>Gammaproteobacteria</taxon>
        <taxon>Pseudomonadales</taxon>
        <taxon>Pseudomonadaceae</taxon>
        <taxon>Pseudomonas</taxon>
    </lineage>
</organism>
<keyword evidence="1" id="KW-0812">Transmembrane</keyword>
<dbReference type="RefSeq" id="WP_157832215.1">
    <property type="nucleotide sequence ID" value="NZ_CP025309.1"/>
</dbReference>
<evidence type="ECO:0000256" key="1">
    <source>
        <dbReference type="SAM" id="Phobius"/>
    </source>
</evidence>
<dbReference type="GeneID" id="71774886"/>
<sequence length="364" mass="41078">MTTPSHTPFFAAPENLESLRLYSRTLRSFAAASDSSQVAKSLLQIIELMISNAARFDEYCTSNIEWIGDHFMREVREFPNLADDKRSEAINSAFTSAFRFLCELEFVQPAEPSIEVRRIGNFVDENLELFTGNDRHQITFARYSMPVQVAKKLLNDPAIAEFRKFSQTVEAASKLKVDWDSELDERRLHVEAIKQGLKDATSSYNFVGLVDGFRQLAATKLIERRVAFWSLIVLALAMIAPPTFQISYVVSHLDAIESKKGLLLYTLPTILAIEVILIYFFRVVLAQFRSVKAQVLQLDLRIALCQFVQSYAEYSMKIKKDDPSALAKFEAVVFSSLVSESEGIPSTFDGAEQLANLIKSIRGT</sequence>
<feature type="transmembrane region" description="Helical" evidence="1">
    <location>
        <begin position="226"/>
        <end position="250"/>
    </location>
</feature>
<proteinExistence type="predicted"/>
<feature type="transmembrane region" description="Helical" evidence="1">
    <location>
        <begin position="262"/>
        <end position="285"/>
    </location>
</feature>
<keyword evidence="1" id="KW-0472">Membrane</keyword>
<protein>
    <submittedName>
        <fullName evidence="2">Uncharacterized protein</fullName>
    </submittedName>
</protein>
<gene>
    <name evidence="2" type="ORF">HLB40_11105</name>
</gene>